<evidence type="ECO:0000313" key="2">
    <source>
        <dbReference type="EMBL" id="TRY77979.1"/>
    </source>
</evidence>
<comment type="caution">
    <text evidence="2">The sequence shown here is derived from an EMBL/GenBank/DDBJ whole genome shotgun (WGS) entry which is preliminary data.</text>
</comment>
<sequence length="893" mass="98242">MNHKAFLRLYCRICGLRRIHTNQWLHPVICYKNVILMLHELDVSSESEELFPKSVCKECHGKYKNSSDPTSLYAQAEKAHVSNDSDTINRLTRAHPLVDFWAHTSTECAICDDPSYDRAQAEEQLKVVSMKRIFQVGANTTIDFGAKSSPSTSIRPALGGAGPSTSMGSPATPRGRGRPPNSGVFGKNRNYKASVILKILENQPEKKKISTLVKAITDDIVDGKLSFFNEVGIKIDLLHPNLSFLLKKIRNFQPVKTYPGGARSVGGPSSSGGAGQLVLAKQRPGPARFKIGPNGKPMRGRRRVVERHRTADGVVNTHKAMVKVRPIDVPGELTKVNPGEYLTAKKRRIVEVDNSNLLQLQSGFGLNAVTNIAYTAMVQKPKLTPDRLEEVKRQFLSFLPVTRPLSLDLIRYILLQEPERRNLLKKVGISFDPRQGNYLCPDGMSAQTVFKCFSKLKPLADVQWAVIMAETIFKLINLDDLHSFYYVGLDVDEDHPKVPLFFRIHHEMKRFLTHNSSQSLASHLVDQFALNNSAVHLKAIETVLGCSMREADAFLRSGNAGQTPYQASIIEVQMPVKKRGRPPKGISKPSLFDLPSKRPYKKPNTKSRGRPKKIVIKEELEFTASVTVAERKERSARAKKTISYNEGDVDGETRVDMEEDPDFDPMQEQPEAPLEGTVESGESSAATPVEKEIVNPEAELVAKSEVLDNEPTVAMEVTEEDEEMPGDVVSSKPAEDDKTTDESVKEENGTPSKAKANDIESAPSVAVEEVSKPVEETNGSNSTGGDDAEGAEGAEDSQDVQPQNACETLEDSNNDPETGKSTNGVSGDSSEDSNVATAKEGSQTSYSVENLIEDNPNANSMVSEDDKMDTTTPVPNDLSTFAQFEGLNEVPDL</sequence>
<feature type="compositionally biased region" description="Basic and acidic residues" evidence="1">
    <location>
        <begin position="689"/>
        <end position="706"/>
    </location>
</feature>
<gene>
    <name evidence="2" type="ORF">TCAL_09491</name>
</gene>
<feature type="region of interest" description="Disordered" evidence="1">
    <location>
        <begin position="576"/>
        <end position="612"/>
    </location>
</feature>
<keyword evidence="3" id="KW-1185">Reference proteome</keyword>
<dbReference type="AlphaFoldDB" id="A0A553PJZ3"/>
<dbReference type="Proteomes" id="UP000318571">
    <property type="component" value="Chromosome 11"/>
</dbReference>
<evidence type="ECO:0000313" key="3">
    <source>
        <dbReference type="Proteomes" id="UP000318571"/>
    </source>
</evidence>
<accession>A0A553PJZ3</accession>
<feature type="compositionally biased region" description="Polar residues" evidence="1">
    <location>
        <begin position="815"/>
        <end position="848"/>
    </location>
</feature>
<reference evidence="2 3" key="1">
    <citation type="journal article" date="2018" name="Nat. Ecol. Evol.">
        <title>Genomic signatures of mitonuclear coevolution across populations of Tigriopus californicus.</title>
        <authorList>
            <person name="Barreto F.S."/>
            <person name="Watson E.T."/>
            <person name="Lima T.G."/>
            <person name="Willett C.S."/>
            <person name="Edmands S."/>
            <person name="Li W."/>
            <person name="Burton R.S."/>
        </authorList>
    </citation>
    <scope>NUCLEOTIDE SEQUENCE [LARGE SCALE GENOMIC DNA]</scope>
    <source>
        <strain evidence="2 3">San Diego</strain>
    </source>
</reference>
<organism evidence="2 3">
    <name type="scientific">Tigriopus californicus</name>
    <name type="common">Marine copepod</name>
    <dbReference type="NCBI Taxonomy" id="6832"/>
    <lineage>
        <taxon>Eukaryota</taxon>
        <taxon>Metazoa</taxon>
        <taxon>Ecdysozoa</taxon>
        <taxon>Arthropoda</taxon>
        <taxon>Crustacea</taxon>
        <taxon>Multicrustacea</taxon>
        <taxon>Hexanauplia</taxon>
        <taxon>Copepoda</taxon>
        <taxon>Harpacticoida</taxon>
        <taxon>Harpacticidae</taxon>
        <taxon>Tigriopus</taxon>
    </lineage>
</organism>
<evidence type="ECO:0000256" key="1">
    <source>
        <dbReference type="SAM" id="MobiDB-lite"/>
    </source>
</evidence>
<dbReference type="EMBL" id="VCGU01000003">
    <property type="protein sequence ID" value="TRY77979.1"/>
    <property type="molecule type" value="Genomic_DNA"/>
</dbReference>
<feature type="region of interest" description="Disordered" evidence="1">
    <location>
        <begin position="630"/>
        <end position="878"/>
    </location>
</feature>
<feature type="region of interest" description="Disordered" evidence="1">
    <location>
        <begin position="145"/>
        <end position="185"/>
    </location>
</feature>
<dbReference type="SMART" id="SM00384">
    <property type="entry name" value="AT_hook"/>
    <property type="match status" value="3"/>
</dbReference>
<feature type="compositionally biased region" description="Basic residues" evidence="1">
    <location>
        <begin position="598"/>
        <end position="612"/>
    </location>
</feature>
<protein>
    <submittedName>
        <fullName evidence="2">Uncharacterized protein</fullName>
    </submittedName>
</protein>
<proteinExistence type="predicted"/>
<name>A0A553PJZ3_TIGCA</name>
<feature type="compositionally biased region" description="Polar residues" evidence="1">
    <location>
        <begin position="145"/>
        <end position="154"/>
    </location>
</feature>
<dbReference type="GO" id="GO:0003677">
    <property type="term" value="F:DNA binding"/>
    <property type="evidence" value="ECO:0007669"/>
    <property type="project" value="InterPro"/>
</dbReference>
<dbReference type="InterPro" id="IPR017956">
    <property type="entry name" value="AT_hook_DNA-bd_motif"/>
</dbReference>
<feature type="compositionally biased region" description="Basic and acidic residues" evidence="1">
    <location>
        <begin position="733"/>
        <end position="748"/>
    </location>
</feature>
<feature type="compositionally biased region" description="Acidic residues" evidence="1">
    <location>
        <begin position="786"/>
        <end position="798"/>
    </location>
</feature>